<dbReference type="AlphaFoldDB" id="A0A6J6JYJ3"/>
<accession>A0A6J6JYJ3</accession>
<protein>
    <submittedName>
        <fullName evidence="4">Unannotated protein</fullName>
    </submittedName>
</protein>
<dbReference type="PANTHER" id="PTHR43737:SF1">
    <property type="entry name" value="DUF1501 DOMAIN-CONTAINING PROTEIN"/>
    <property type="match status" value="1"/>
</dbReference>
<gene>
    <name evidence="1" type="ORF">UFOPK1495_00786</name>
    <name evidence="2" type="ORF">UFOPK1603_01091</name>
    <name evidence="3" type="ORF">UFOPK1711_00700</name>
    <name evidence="4" type="ORF">UFOPK2143_00683</name>
    <name evidence="5" type="ORF">UFOPK2350_00651</name>
</gene>
<reference evidence="4" key="1">
    <citation type="submission" date="2020-05" db="EMBL/GenBank/DDBJ databases">
        <authorList>
            <person name="Chiriac C."/>
            <person name="Salcher M."/>
            <person name="Ghai R."/>
            <person name="Kavagutti S V."/>
        </authorList>
    </citation>
    <scope>NUCLEOTIDE SEQUENCE</scope>
</reference>
<name>A0A6J6JYJ3_9ZZZZ</name>
<evidence type="ECO:0000313" key="2">
    <source>
        <dbReference type="EMBL" id="CAB4569935.1"/>
    </source>
</evidence>
<organism evidence="4">
    <name type="scientific">freshwater metagenome</name>
    <dbReference type="NCBI Taxonomy" id="449393"/>
    <lineage>
        <taxon>unclassified sequences</taxon>
        <taxon>metagenomes</taxon>
        <taxon>ecological metagenomes</taxon>
    </lineage>
</organism>
<proteinExistence type="predicted"/>
<evidence type="ECO:0000313" key="1">
    <source>
        <dbReference type="EMBL" id="CAB4549936.1"/>
    </source>
</evidence>
<dbReference type="EMBL" id="CAEZTR010000031">
    <property type="protein sequence ID" value="CAB4574009.1"/>
    <property type="molecule type" value="Genomic_DNA"/>
</dbReference>
<dbReference type="EMBL" id="CAEZXE010000043">
    <property type="protein sequence ID" value="CAB4675887.1"/>
    <property type="molecule type" value="Genomic_DNA"/>
</dbReference>
<dbReference type="EMBL" id="CAEZSU010000070">
    <property type="protein sequence ID" value="CAB4549936.1"/>
    <property type="molecule type" value="Genomic_DNA"/>
</dbReference>
<evidence type="ECO:0000313" key="5">
    <source>
        <dbReference type="EMBL" id="CAB4675887.1"/>
    </source>
</evidence>
<evidence type="ECO:0000313" key="4">
    <source>
        <dbReference type="EMBL" id="CAB4641304.1"/>
    </source>
</evidence>
<dbReference type="EMBL" id="CAEZVV010000028">
    <property type="protein sequence ID" value="CAB4641304.1"/>
    <property type="molecule type" value="Genomic_DNA"/>
</dbReference>
<dbReference type="PROSITE" id="PS51318">
    <property type="entry name" value="TAT"/>
    <property type="match status" value="1"/>
</dbReference>
<dbReference type="InterPro" id="IPR010869">
    <property type="entry name" value="DUF1501"/>
</dbReference>
<dbReference type="Pfam" id="PF07394">
    <property type="entry name" value="DUF1501"/>
    <property type="match status" value="1"/>
</dbReference>
<dbReference type="InterPro" id="IPR006311">
    <property type="entry name" value="TAT_signal"/>
</dbReference>
<dbReference type="EMBL" id="CAEZTG010000099">
    <property type="protein sequence ID" value="CAB4569935.1"/>
    <property type="molecule type" value="Genomic_DNA"/>
</dbReference>
<evidence type="ECO:0000313" key="3">
    <source>
        <dbReference type="EMBL" id="CAB4574009.1"/>
    </source>
</evidence>
<dbReference type="PANTHER" id="PTHR43737">
    <property type="entry name" value="BLL7424 PROTEIN"/>
    <property type="match status" value="1"/>
</dbReference>
<sequence>MTMNNESPETTTPSNELDGAVAVPLLGSMDRRRFLTVSGVGATAIAATAYIRPSMFFGQAGAAVTSSATASGNIVVNIFLRGAADGLSFLSPLNDSTYQTLRPGVAIPDASALGVNNQFGLHPGAVRIKALLDAGQAAFIPAAGSPNSNRSHFSAQAMMDKGSATDSTLTTGWLGRYLAATSGASENALRGVSIGNGLQPSLRGSKAIATPNLQSLSLFSAGSGASSSQVQTAVRAMYSSAQTELLRTHAAAATNIVAEIAPIATTSAPPTGWPSGFGTALWPIAKLIAAGYPIEIATADLGGWDEHDEMGSATDPTGNQYKLIAGLDAALGAFFDFIGGAATRTTVIITTEFGRRIAINGSGGTDHGRGMLMMVLGAGVKPGVHGVWPGLIDTDRGDVKVMNDFRKVYAEVLGRRMRTTNLASVFPGFDTSQANWLGITTA</sequence>